<feature type="transmembrane region" description="Helical" evidence="1">
    <location>
        <begin position="43"/>
        <end position="63"/>
    </location>
</feature>
<keyword evidence="1" id="KW-0472">Membrane</keyword>
<gene>
    <name evidence="2" type="ORF">LCGC14_2324280</name>
</gene>
<keyword evidence="1" id="KW-0812">Transmembrane</keyword>
<dbReference type="AlphaFoldDB" id="A0A0F9EUA5"/>
<sequence>MKNFMPSIMVMMIYLIGTLILFLLLFNFTSVYVFFLYIGKAMVIYIVCCCFGYGSVYGVTKIIDKTQECRRKRFMWYYNMGLIESVLFSEPKYAKNYSKHYWMRLFK</sequence>
<name>A0A0F9EUA5_9ZZZZ</name>
<keyword evidence="1" id="KW-1133">Transmembrane helix</keyword>
<dbReference type="EMBL" id="LAZR01033275">
    <property type="protein sequence ID" value="KKL48565.1"/>
    <property type="molecule type" value="Genomic_DNA"/>
</dbReference>
<evidence type="ECO:0000313" key="2">
    <source>
        <dbReference type="EMBL" id="KKL48565.1"/>
    </source>
</evidence>
<evidence type="ECO:0000256" key="1">
    <source>
        <dbReference type="SAM" id="Phobius"/>
    </source>
</evidence>
<accession>A0A0F9EUA5</accession>
<protein>
    <submittedName>
        <fullName evidence="2">Uncharacterized protein</fullName>
    </submittedName>
</protein>
<proteinExistence type="predicted"/>
<organism evidence="2">
    <name type="scientific">marine sediment metagenome</name>
    <dbReference type="NCBI Taxonomy" id="412755"/>
    <lineage>
        <taxon>unclassified sequences</taxon>
        <taxon>metagenomes</taxon>
        <taxon>ecological metagenomes</taxon>
    </lineage>
</organism>
<reference evidence="2" key="1">
    <citation type="journal article" date="2015" name="Nature">
        <title>Complex archaea that bridge the gap between prokaryotes and eukaryotes.</title>
        <authorList>
            <person name="Spang A."/>
            <person name="Saw J.H."/>
            <person name="Jorgensen S.L."/>
            <person name="Zaremba-Niedzwiedzka K."/>
            <person name="Martijn J."/>
            <person name="Lind A.E."/>
            <person name="van Eijk R."/>
            <person name="Schleper C."/>
            <person name="Guy L."/>
            <person name="Ettema T.J."/>
        </authorList>
    </citation>
    <scope>NUCLEOTIDE SEQUENCE</scope>
</reference>
<comment type="caution">
    <text evidence="2">The sequence shown here is derived from an EMBL/GenBank/DDBJ whole genome shotgun (WGS) entry which is preliminary data.</text>
</comment>
<feature type="transmembrane region" description="Helical" evidence="1">
    <location>
        <begin position="12"/>
        <end position="37"/>
    </location>
</feature>